<dbReference type="InterPro" id="IPR018335">
    <property type="entry name" value="Tscrpt_reg_HTH_Crp-type_CS"/>
</dbReference>
<dbReference type="SUPFAM" id="SSF46785">
    <property type="entry name" value="Winged helix' DNA-binding domain"/>
    <property type="match status" value="1"/>
</dbReference>
<dbReference type="PRINTS" id="PR00034">
    <property type="entry name" value="HTHCRP"/>
</dbReference>
<keyword evidence="3" id="KW-0010">Activator</keyword>
<dbReference type="Gene3D" id="1.10.10.10">
    <property type="entry name" value="Winged helix-like DNA-binding domain superfamily/Winged helix DNA-binding domain"/>
    <property type="match status" value="1"/>
</dbReference>
<dbReference type="RefSeq" id="WP_096466938.1">
    <property type="nucleotide sequence ID" value="NZ_AP017312.1"/>
</dbReference>
<dbReference type="InterPro" id="IPR018490">
    <property type="entry name" value="cNMP-bd_dom_sf"/>
</dbReference>
<keyword evidence="6" id="KW-1185">Reference proteome</keyword>
<dbReference type="InterPro" id="IPR012318">
    <property type="entry name" value="HTH_CRP"/>
</dbReference>
<proteinExistence type="predicted"/>
<dbReference type="PROSITE" id="PS00042">
    <property type="entry name" value="HTH_CRP_1"/>
    <property type="match status" value="1"/>
</dbReference>
<evidence type="ECO:0000313" key="5">
    <source>
        <dbReference type="EMBL" id="BAU29247.1"/>
    </source>
</evidence>
<dbReference type="PANTHER" id="PTHR24567">
    <property type="entry name" value="CRP FAMILY TRANSCRIPTIONAL REGULATORY PROTEIN"/>
    <property type="match status" value="1"/>
</dbReference>
<keyword evidence="2" id="KW-0238">DNA-binding</keyword>
<gene>
    <name evidence="5" type="primary">fnr</name>
    <name evidence="5" type="ORF">CB4_03434</name>
</gene>
<dbReference type="InterPro" id="IPR036388">
    <property type="entry name" value="WH-like_DNA-bd_sf"/>
</dbReference>
<dbReference type="InterPro" id="IPR036390">
    <property type="entry name" value="WH_DNA-bd_sf"/>
</dbReference>
<name>A0A0U5B769_9BACL</name>
<dbReference type="GO" id="GO:0003677">
    <property type="term" value="F:DNA binding"/>
    <property type="evidence" value="ECO:0007669"/>
    <property type="project" value="UniProtKB-KW"/>
</dbReference>
<dbReference type="Pfam" id="PF13545">
    <property type="entry name" value="HTH_Crp_2"/>
    <property type="match status" value="1"/>
</dbReference>
<evidence type="ECO:0000256" key="3">
    <source>
        <dbReference type="ARBA" id="ARBA00023159"/>
    </source>
</evidence>
<dbReference type="PANTHER" id="PTHR24567:SF26">
    <property type="entry name" value="REGULATORY PROTEIN YEIL"/>
    <property type="match status" value="1"/>
</dbReference>
<protein>
    <submittedName>
        <fullName evidence="5">Anaerobic regulatory protein</fullName>
    </submittedName>
</protein>
<evidence type="ECO:0000256" key="1">
    <source>
        <dbReference type="ARBA" id="ARBA00023015"/>
    </source>
</evidence>
<organism evidence="5 6">
    <name type="scientific">Aneurinibacillus soli</name>
    <dbReference type="NCBI Taxonomy" id="1500254"/>
    <lineage>
        <taxon>Bacteria</taxon>
        <taxon>Bacillati</taxon>
        <taxon>Bacillota</taxon>
        <taxon>Bacilli</taxon>
        <taxon>Bacillales</taxon>
        <taxon>Paenibacillaceae</taxon>
        <taxon>Aneurinibacillus group</taxon>
        <taxon>Aneurinibacillus</taxon>
    </lineage>
</organism>
<dbReference type="SMART" id="SM00100">
    <property type="entry name" value="cNMP"/>
    <property type="match status" value="1"/>
</dbReference>
<dbReference type="PROSITE" id="PS51063">
    <property type="entry name" value="HTH_CRP_2"/>
    <property type="match status" value="1"/>
</dbReference>
<dbReference type="Gene3D" id="2.60.120.10">
    <property type="entry name" value="Jelly Rolls"/>
    <property type="match status" value="1"/>
</dbReference>
<dbReference type="SUPFAM" id="SSF51206">
    <property type="entry name" value="cAMP-binding domain-like"/>
    <property type="match status" value="1"/>
</dbReference>
<dbReference type="Pfam" id="PF00027">
    <property type="entry name" value="cNMP_binding"/>
    <property type="match status" value="1"/>
</dbReference>
<dbReference type="CDD" id="cd00038">
    <property type="entry name" value="CAP_ED"/>
    <property type="match status" value="1"/>
</dbReference>
<dbReference type="GO" id="GO:0003700">
    <property type="term" value="F:DNA-binding transcription factor activity"/>
    <property type="evidence" value="ECO:0007669"/>
    <property type="project" value="InterPro"/>
</dbReference>
<dbReference type="InterPro" id="IPR050397">
    <property type="entry name" value="Env_Response_Regulators"/>
</dbReference>
<dbReference type="InterPro" id="IPR014710">
    <property type="entry name" value="RmlC-like_jellyroll"/>
</dbReference>
<keyword evidence="4" id="KW-0804">Transcription</keyword>
<dbReference type="AlphaFoldDB" id="A0A0U5B769"/>
<reference evidence="5 6" key="1">
    <citation type="submission" date="2015-12" db="EMBL/GenBank/DDBJ databases">
        <title>Genome sequence of Aneurinibacillus soli.</title>
        <authorList>
            <person name="Lee J.S."/>
            <person name="Lee K.C."/>
            <person name="Kim K.K."/>
            <person name="Lee B.W."/>
        </authorList>
    </citation>
    <scope>NUCLEOTIDE SEQUENCE [LARGE SCALE GENOMIC DNA]</scope>
    <source>
        <strain evidence="5 6">CB4</strain>
    </source>
</reference>
<dbReference type="Proteomes" id="UP000217696">
    <property type="component" value="Chromosome"/>
</dbReference>
<dbReference type="OrthoDB" id="9812325at2"/>
<evidence type="ECO:0000313" key="6">
    <source>
        <dbReference type="Proteomes" id="UP000217696"/>
    </source>
</evidence>
<sequence length="226" mass="25839">MDNEQLLTFLRGVPLFAPLTEEERNSIASVMSRRTMKKRGILFYEGELCTAIYLLEYGRVKVYKTTEDGREQIVNVLQEGDLFPHVGMFGGSPYPATAETLEDTVLYSINVGELTRLLESNARLCIRLLQILESKIRELQRRLSDVLSKDMREKIVNTLLSLARTSGVETEEAHEIHMELTHQDIASMVGTTRETVSRTISQLKREGVLQFDPQKIVLYKKKLFLS</sequence>
<dbReference type="EMBL" id="AP017312">
    <property type="protein sequence ID" value="BAU29247.1"/>
    <property type="molecule type" value="Genomic_DNA"/>
</dbReference>
<keyword evidence="1" id="KW-0805">Transcription regulation</keyword>
<dbReference type="InterPro" id="IPR000595">
    <property type="entry name" value="cNMP-bd_dom"/>
</dbReference>
<dbReference type="SMART" id="SM00419">
    <property type="entry name" value="HTH_CRP"/>
    <property type="match status" value="1"/>
</dbReference>
<dbReference type="PROSITE" id="PS50042">
    <property type="entry name" value="CNMP_BINDING_3"/>
    <property type="match status" value="1"/>
</dbReference>
<accession>A0A0U5B769</accession>
<evidence type="ECO:0000256" key="2">
    <source>
        <dbReference type="ARBA" id="ARBA00023125"/>
    </source>
</evidence>
<evidence type="ECO:0000256" key="4">
    <source>
        <dbReference type="ARBA" id="ARBA00023163"/>
    </source>
</evidence>
<dbReference type="GO" id="GO:0005829">
    <property type="term" value="C:cytosol"/>
    <property type="evidence" value="ECO:0007669"/>
    <property type="project" value="TreeGrafter"/>
</dbReference>
<dbReference type="KEGG" id="asoc:CB4_03434"/>